<sequence>MFHSPRPAAEAVAERLGLGEVEIVGLVEYPFSGITWLRFLLAAAAGLPTCAIYSERGISCSVPTVDPNSFCPCTEEDLEQLSPRGLPLGKDNWLNVTLPGPGPVEYVPGTRVRAWVSPVPPPLLMMTASVREPALQVDFTNRCRSKWEEALQICLLTKLRWTSKLLLTLRQILCDTGRNLPVVPAEGPVSLKAAVASIMADTFFCATSRELDKVTLEIRRIVSAAKSWPEYLWLVYIGRKTYSLDAVCALLEGPHRLKYDRGYTIDPDALDHLLDNTSLGDGILHGESKIELRMRIIAVRDLLHSLPRGFLDGAPDDLAQTARVLLKTSEKKPGTPVTFSMTETAARQWPSMTTTDRLWHFFMSIGGTSHFHAWQMCLDCPDVICDASQMRTVGPSCYSYLRLAYPAVEFPATWSSAQGQDLGVRLIDHLRTRPELQGLEFPGPTLSFNNTVVPAEGPVSLKAAVASIMADTFFCATSRELDKVTLEIRRIVSAAKSWPEYLWLVYIGRKTYSLDAVCALLEGPHRLKYDRGYTIDPDALDHLLDNTSLGDGILHGESKIELRMRIIAVRDLLHSLPRGFLDGAPDDLAQTARVLLKTSEKKPGTPVTFSMTETAARQWPSMTTTDRLWHFFMSIGGTSHFHAWQMCLDCPDVICDASQMRAVGPSCYSYLRLAYPAVEFPATWSSAQGQDLGVRLIDHLRTRPELQGLEFPGPTLSFNNTEHWTCESVKATKALHNDGLLIRVGEIRHVLQGGALAVPASGKFRTRRFRTGLAAPDPSSMSGSLMYAPRTTSHAPLMKKSVVGEPPAKRQASLLAFGAARGACRHLGGSEGCRVMAAAGGAVIVSSSAPTTPDSEAHAARLHHDELVAWGEQTCQIDIASKKAELDAERIWATDDAFLAQMKDGTVVAGGSDRNGADIQIVKRELESHGIQRVWGTCRAFLAALNNGTFVAWGDPEYGANISAVYWELKEKGVLDVWTTGAAFLAVLANGQVVAWGNEAYGADISGVRAELERKGVERVWSTRGAFLAQTKTREVVAWGHQTLGGDISAVKCTLESRLQSEGTLRVASSCAAFLADLGDGRSLAWGGRPRWRASPAAAAEGDHREEVAPEGPGQDPGPDAELEARAGSNGCKVSNSWVV</sequence>
<protein>
    <submittedName>
        <fullName evidence="2">Uncharacterized protein</fullName>
    </submittedName>
</protein>
<keyword evidence="3" id="KW-1185">Reference proteome</keyword>
<dbReference type="SUPFAM" id="SSF50985">
    <property type="entry name" value="RCC1/BLIP-II"/>
    <property type="match status" value="1"/>
</dbReference>
<comment type="caution">
    <text evidence="2">The sequence shown here is derived from an EMBL/GenBank/DDBJ whole genome shotgun (WGS) entry which is preliminary data.</text>
</comment>
<dbReference type="EMBL" id="CAUYUJ010017071">
    <property type="protein sequence ID" value="CAK0871447.1"/>
    <property type="molecule type" value="Genomic_DNA"/>
</dbReference>
<name>A0ABN9VE93_9DINO</name>
<feature type="region of interest" description="Disordered" evidence="1">
    <location>
        <begin position="1094"/>
        <end position="1140"/>
    </location>
</feature>
<gene>
    <name evidence="2" type="ORF">PCOR1329_LOCUS57281</name>
</gene>
<accession>A0ABN9VE93</accession>
<proteinExistence type="predicted"/>
<dbReference type="InterPro" id="IPR009091">
    <property type="entry name" value="RCC1/BLIP-II"/>
</dbReference>
<evidence type="ECO:0000313" key="3">
    <source>
        <dbReference type="Proteomes" id="UP001189429"/>
    </source>
</evidence>
<evidence type="ECO:0000256" key="1">
    <source>
        <dbReference type="SAM" id="MobiDB-lite"/>
    </source>
</evidence>
<reference evidence="2" key="1">
    <citation type="submission" date="2023-10" db="EMBL/GenBank/DDBJ databases">
        <authorList>
            <person name="Chen Y."/>
            <person name="Shah S."/>
            <person name="Dougan E. K."/>
            <person name="Thang M."/>
            <person name="Chan C."/>
        </authorList>
    </citation>
    <scope>NUCLEOTIDE SEQUENCE [LARGE SCALE GENOMIC DNA]</scope>
</reference>
<dbReference type="Proteomes" id="UP001189429">
    <property type="component" value="Unassembled WGS sequence"/>
</dbReference>
<evidence type="ECO:0000313" key="2">
    <source>
        <dbReference type="EMBL" id="CAK0871447.1"/>
    </source>
</evidence>
<dbReference type="Gene3D" id="2.130.10.30">
    <property type="entry name" value="Regulator of chromosome condensation 1/beta-lactamase-inhibitor protein II"/>
    <property type="match status" value="1"/>
</dbReference>
<organism evidence="2 3">
    <name type="scientific">Prorocentrum cordatum</name>
    <dbReference type="NCBI Taxonomy" id="2364126"/>
    <lineage>
        <taxon>Eukaryota</taxon>
        <taxon>Sar</taxon>
        <taxon>Alveolata</taxon>
        <taxon>Dinophyceae</taxon>
        <taxon>Prorocentrales</taxon>
        <taxon>Prorocentraceae</taxon>
        <taxon>Prorocentrum</taxon>
    </lineage>
</organism>